<dbReference type="OMA" id="HEEPSIC"/>
<reference evidence="3" key="1">
    <citation type="journal article" date="2012" name="Nat. Biotechnol.">
        <title>Reference genome sequence of the model plant Setaria.</title>
        <authorList>
            <person name="Bennetzen J.L."/>
            <person name="Schmutz J."/>
            <person name="Wang H."/>
            <person name="Percifield R."/>
            <person name="Hawkins J."/>
            <person name="Pontaroli A.C."/>
            <person name="Estep M."/>
            <person name="Feng L."/>
            <person name="Vaughn J.N."/>
            <person name="Grimwood J."/>
            <person name="Jenkins J."/>
            <person name="Barry K."/>
            <person name="Lindquist E."/>
            <person name="Hellsten U."/>
            <person name="Deshpande S."/>
            <person name="Wang X."/>
            <person name="Wu X."/>
            <person name="Mitros T."/>
            <person name="Triplett J."/>
            <person name="Yang X."/>
            <person name="Ye C.Y."/>
            <person name="Mauro-Herrera M."/>
            <person name="Wang L."/>
            <person name="Li P."/>
            <person name="Sharma M."/>
            <person name="Sharma R."/>
            <person name="Ronald P.C."/>
            <person name="Panaud O."/>
            <person name="Kellogg E.A."/>
            <person name="Brutnell T.P."/>
            <person name="Doust A.N."/>
            <person name="Tuskan G.A."/>
            <person name="Rokhsar D."/>
            <person name="Devos K.M."/>
        </authorList>
    </citation>
    <scope>NUCLEOTIDE SEQUENCE [LARGE SCALE GENOMIC DNA]</scope>
    <source>
        <strain evidence="3">cv. Yugu1</strain>
    </source>
</reference>
<dbReference type="Gramene" id="KQK86425">
    <property type="protein sequence ID" value="KQK86425"/>
    <property type="gene ID" value="SETIT_038683mg"/>
</dbReference>
<sequence length="299" mass="33028">TITPVVTSAVADKAVSKFVGNLGKQTPVADKLQRLERLHMRVRSAVEVSEKYAIESTSLLRWREDLKEAAAHGGKVLLSFQQRDGNHQQASSSSAGTGTAMSFTRKALSSMSRRIGTAASVLFSSDEDVKKLDSAVEALEKASENIGDFITLFQASPKLKRMRKNREKASERAVDMDQTDASPAETADDREIEELTMLTGRLQKALVQIITAVEISEIQDMQGLEWLAQWTEVLRQARQQGVLLLKVVTAKARKETTGYDLDDDDIHSFVHIIESLAEDFECFMQLTCSGHLSNVLSNA</sequence>
<dbReference type="eggNOG" id="ENOG502R45E">
    <property type="taxonomic scope" value="Eukaryota"/>
</dbReference>
<evidence type="ECO:0008006" key="4">
    <source>
        <dbReference type="Google" id="ProtNLM"/>
    </source>
</evidence>
<evidence type="ECO:0000313" key="3">
    <source>
        <dbReference type="Proteomes" id="UP000004995"/>
    </source>
</evidence>
<reference evidence="2" key="2">
    <citation type="submission" date="2018-08" db="UniProtKB">
        <authorList>
            <consortium name="EnsemblPlants"/>
        </authorList>
    </citation>
    <scope>IDENTIFICATION</scope>
    <source>
        <strain evidence="2">Yugu1</strain>
    </source>
</reference>
<dbReference type="AlphaFoldDB" id="K4AIH1"/>
<dbReference type="FunCoup" id="K4AIH1">
    <property type="interactions" value="481"/>
</dbReference>
<dbReference type="HOGENOM" id="CLU_793184_0_0_1"/>
<proteinExistence type="predicted"/>
<dbReference type="EnsemblPlants" id="KQK86425">
    <property type="protein sequence ID" value="KQK86425"/>
    <property type="gene ID" value="SETIT_038683mg"/>
</dbReference>
<dbReference type="Proteomes" id="UP000004995">
    <property type="component" value="Unassembled WGS sequence"/>
</dbReference>
<dbReference type="PANTHER" id="PTHR33377:SF110">
    <property type="entry name" value="RX N-TERMINAL DOMAIN-CONTAINING PROTEIN"/>
    <property type="match status" value="1"/>
</dbReference>
<evidence type="ECO:0000313" key="2">
    <source>
        <dbReference type="EnsemblPlants" id="KQK86425"/>
    </source>
</evidence>
<dbReference type="PANTHER" id="PTHR33377">
    <property type="entry name" value="OS10G0134700 PROTEIN-RELATED"/>
    <property type="match status" value="1"/>
</dbReference>
<evidence type="ECO:0000256" key="1">
    <source>
        <dbReference type="SAM" id="MobiDB-lite"/>
    </source>
</evidence>
<dbReference type="InParanoid" id="K4AIH1"/>
<keyword evidence="3" id="KW-1185">Reference proteome</keyword>
<dbReference type="EMBL" id="AGNK02005302">
    <property type="status" value="NOT_ANNOTATED_CDS"/>
    <property type="molecule type" value="Genomic_DNA"/>
</dbReference>
<organism evidence="2 3">
    <name type="scientific">Setaria italica</name>
    <name type="common">Foxtail millet</name>
    <name type="synonym">Panicum italicum</name>
    <dbReference type="NCBI Taxonomy" id="4555"/>
    <lineage>
        <taxon>Eukaryota</taxon>
        <taxon>Viridiplantae</taxon>
        <taxon>Streptophyta</taxon>
        <taxon>Embryophyta</taxon>
        <taxon>Tracheophyta</taxon>
        <taxon>Spermatophyta</taxon>
        <taxon>Magnoliopsida</taxon>
        <taxon>Liliopsida</taxon>
        <taxon>Poales</taxon>
        <taxon>Poaceae</taxon>
        <taxon>PACMAD clade</taxon>
        <taxon>Panicoideae</taxon>
        <taxon>Panicodae</taxon>
        <taxon>Paniceae</taxon>
        <taxon>Cenchrinae</taxon>
        <taxon>Setaria</taxon>
    </lineage>
</organism>
<feature type="region of interest" description="Disordered" evidence="1">
    <location>
        <begin position="165"/>
        <end position="187"/>
    </location>
</feature>
<name>K4AIH1_SETIT</name>
<protein>
    <recommendedName>
        <fullName evidence="4">Rx N-terminal domain-containing protein</fullName>
    </recommendedName>
</protein>
<accession>K4AIH1</accession>